<sequence>MATDIIQRTNTPPSSDVDTDQKQPFETADQPANEIDPREERAFVWRLDLGFLVIGFLGYMFKYIDQTNISNAYVSGMKEDLNLFGNELNYFTTYFNIGYIIMLWPSCIVISHIGPSKWLPACEVIWGMLTCCLSVVTNANQIYGLRFLIGFFEGTTWPAYFTLISQWYLPHEVALRMSLYNIAQPAGAMISGAMQGGLSTNLEGVLGRAGWRWAFIINGVCTIAVALAAFFFLPGYPESPNPLSKFYLKPRHIEIALARARRVGRKPQTGIDLKSFLRCFSFWQLWAIGIAWPIGGNFTPSNFYNLWLKSLTNPDGTKNSVAMLNYLPIIGQASQLAAEIIYSGASDYFGKRLPFLLIHSVRTVLFASGTLFAYILSAFVPLAAYPASEAPHWRIGAKLYMGFAGFALCLYFAIYFGFRWEKEKAHKAGQLTTSTSREDTEKQVEN</sequence>
<evidence type="ECO:0000259" key="10">
    <source>
        <dbReference type="PROSITE" id="PS50850"/>
    </source>
</evidence>
<comment type="caution">
    <text evidence="11">The sequence shown here is derived from an EMBL/GenBank/DDBJ whole genome shotgun (WGS) entry which is preliminary data.</text>
</comment>
<evidence type="ECO:0000256" key="9">
    <source>
        <dbReference type="SAM" id="Phobius"/>
    </source>
</evidence>
<protein>
    <recommendedName>
        <fullName evidence="10">Major facilitator superfamily (MFS) profile domain-containing protein</fullName>
    </recommendedName>
</protein>
<accession>A0A9W8S4Q1</accession>
<evidence type="ECO:0000256" key="5">
    <source>
        <dbReference type="ARBA" id="ARBA00023136"/>
    </source>
</evidence>
<dbReference type="InterPro" id="IPR011701">
    <property type="entry name" value="MFS"/>
</dbReference>
<comment type="similarity">
    <text evidence="7">Belongs to the major facilitator superfamily. Allantoate permease family.</text>
</comment>
<feature type="transmembrane region" description="Helical" evidence="9">
    <location>
        <begin position="43"/>
        <end position="61"/>
    </location>
</feature>
<dbReference type="PANTHER" id="PTHR43791">
    <property type="entry name" value="PERMEASE-RELATED"/>
    <property type="match status" value="1"/>
</dbReference>
<feature type="transmembrane region" description="Helical" evidence="9">
    <location>
        <begin position="211"/>
        <end position="233"/>
    </location>
</feature>
<feature type="transmembrane region" description="Helical" evidence="9">
    <location>
        <begin position="88"/>
        <end position="112"/>
    </location>
</feature>
<gene>
    <name evidence="11" type="ORF">NW762_005759</name>
</gene>
<organism evidence="11 12">
    <name type="scientific">Fusarium torreyae</name>
    <dbReference type="NCBI Taxonomy" id="1237075"/>
    <lineage>
        <taxon>Eukaryota</taxon>
        <taxon>Fungi</taxon>
        <taxon>Dikarya</taxon>
        <taxon>Ascomycota</taxon>
        <taxon>Pezizomycotina</taxon>
        <taxon>Sordariomycetes</taxon>
        <taxon>Hypocreomycetidae</taxon>
        <taxon>Hypocreales</taxon>
        <taxon>Nectriaceae</taxon>
        <taxon>Fusarium</taxon>
    </lineage>
</organism>
<evidence type="ECO:0000256" key="7">
    <source>
        <dbReference type="ARBA" id="ARBA00037968"/>
    </source>
</evidence>
<proteinExistence type="inferred from homology"/>
<keyword evidence="3 9" id="KW-0812">Transmembrane</keyword>
<keyword evidence="12" id="KW-1185">Reference proteome</keyword>
<evidence type="ECO:0000313" key="12">
    <source>
        <dbReference type="Proteomes" id="UP001152049"/>
    </source>
</evidence>
<dbReference type="PROSITE" id="PS50850">
    <property type="entry name" value="MFS"/>
    <property type="match status" value="1"/>
</dbReference>
<evidence type="ECO:0000256" key="3">
    <source>
        <dbReference type="ARBA" id="ARBA00022692"/>
    </source>
</evidence>
<dbReference type="GO" id="GO:0016020">
    <property type="term" value="C:membrane"/>
    <property type="evidence" value="ECO:0007669"/>
    <property type="project" value="UniProtKB-SubCell"/>
</dbReference>
<dbReference type="FunFam" id="1.20.1250.20:FF:000065">
    <property type="entry name" value="Putative MFS pantothenate transporter"/>
    <property type="match status" value="1"/>
</dbReference>
<dbReference type="OrthoDB" id="3639251at2759"/>
<feature type="region of interest" description="Disordered" evidence="8">
    <location>
        <begin position="1"/>
        <end position="32"/>
    </location>
</feature>
<evidence type="ECO:0000256" key="6">
    <source>
        <dbReference type="ARBA" id="ARBA00023180"/>
    </source>
</evidence>
<feature type="transmembrane region" description="Helical" evidence="9">
    <location>
        <begin position="118"/>
        <end position="136"/>
    </location>
</feature>
<keyword evidence="6" id="KW-0325">Glycoprotein</keyword>
<keyword evidence="5 9" id="KW-0472">Membrane</keyword>
<feature type="domain" description="Major facilitator superfamily (MFS) profile" evidence="10">
    <location>
        <begin position="51"/>
        <end position="446"/>
    </location>
</feature>
<keyword evidence="2" id="KW-0813">Transport</keyword>
<dbReference type="InterPro" id="IPR036259">
    <property type="entry name" value="MFS_trans_sf"/>
</dbReference>
<dbReference type="Pfam" id="PF07690">
    <property type="entry name" value="MFS_1"/>
    <property type="match status" value="1"/>
</dbReference>
<dbReference type="InterPro" id="IPR020846">
    <property type="entry name" value="MFS_dom"/>
</dbReference>
<dbReference type="EMBL" id="JAOQAZ010000008">
    <property type="protein sequence ID" value="KAJ4264556.1"/>
    <property type="molecule type" value="Genomic_DNA"/>
</dbReference>
<dbReference type="GO" id="GO:0022857">
    <property type="term" value="F:transmembrane transporter activity"/>
    <property type="evidence" value="ECO:0007669"/>
    <property type="project" value="InterPro"/>
</dbReference>
<evidence type="ECO:0000256" key="1">
    <source>
        <dbReference type="ARBA" id="ARBA00004141"/>
    </source>
</evidence>
<evidence type="ECO:0000313" key="11">
    <source>
        <dbReference type="EMBL" id="KAJ4264556.1"/>
    </source>
</evidence>
<dbReference type="SUPFAM" id="SSF103473">
    <property type="entry name" value="MFS general substrate transporter"/>
    <property type="match status" value="1"/>
</dbReference>
<comment type="subcellular location">
    <subcellularLocation>
        <location evidence="1">Membrane</location>
        <topology evidence="1">Multi-pass membrane protein</topology>
    </subcellularLocation>
</comment>
<feature type="compositionally biased region" description="Polar residues" evidence="8">
    <location>
        <begin position="1"/>
        <end position="16"/>
    </location>
</feature>
<dbReference type="Proteomes" id="UP001152049">
    <property type="component" value="Unassembled WGS sequence"/>
</dbReference>
<dbReference type="Gene3D" id="1.20.1250.20">
    <property type="entry name" value="MFS general substrate transporter like domains"/>
    <property type="match status" value="1"/>
</dbReference>
<evidence type="ECO:0000256" key="4">
    <source>
        <dbReference type="ARBA" id="ARBA00022989"/>
    </source>
</evidence>
<keyword evidence="4 9" id="KW-1133">Transmembrane helix</keyword>
<evidence type="ECO:0000256" key="8">
    <source>
        <dbReference type="SAM" id="MobiDB-lite"/>
    </source>
</evidence>
<dbReference type="AlphaFoldDB" id="A0A9W8S4Q1"/>
<feature type="transmembrane region" description="Helical" evidence="9">
    <location>
        <begin position="275"/>
        <end position="295"/>
    </location>
</feature>
<feature type="transmembrane region" description="Helical" evidence="9">
    <location>
        <begin position="363"/>
        <end position="387"/>
    </location>
</feature>
<reference evidence="11" key="1">
    <citation type="submission" date="2022-09" db="EMBL/GenBank/DDBJ databases">
        <title>Fusarium specimens isolated from Avocado Roots.</title>
        <authorList>
            <person name="Stajich J."/>
            <person name="Roper C."/>
            <person name="Heimlech-Rivalta G."/>
        </authorList>
    </citation>
    <scope>NUCLEOTIDE SEQUENCE</scope>
    <source>
        <strain evidence="11">CF00136</strain>
    </source>
</reference>
<evidence type="ECO:0000256" key="2">
    <source>
        <dbReference type="ARBA" id="ARBA00022448"/>
    </source>
</evidence>
<name>A0A9W8S4Q1_9HYPO</name>
<feature type="transmembrane region" description="Helical" evidence="9">
    <location>
        <begin position="148"/>
        <end position="169"/>
    </location>
</feature>
<dbReference type="PANTHER" id="PTHR43791:SF64">
    <property type="entry name" value="MAJOR FACILITATOR SUPERFAMILY (MFS) PROFILE DOMAIN-CONTAINING PROTEIN"/>
    <property type="match status" value="1"/>
</dbReference>
<feature type="transmembrane region" description="Helical" evidence="9">
    <location>
        <begin position="399"/>
        <end position="418"/>
    </location>
</feature>